<feature type="compositionally biased region" description="Basic and acidic residues" evidence="1">
    <location>
        <begin position="84"/>
        <end position="94"/>
    </location>
</feature>
<evidence type="ECO:0000256" key="1">
    <source>
        <dbReference type="SAM" id="MobiDB-lite"/>
    </source>
</evidence>
<keyword evidence="4" id="KW-1185">Reference proteome</keyword>
<dbReference type="InterPro" id="IPR025160">
    <property type="entry name" value="AATF"/>
</dbReference>
<feature type="compositionally biased region" description="Acidic residues" evidence="1">
    <location>
        <begin position="131"/>
        <end position="140"/>
    </location>
</feature>
<feature type="region of interest" description="Disordered" evidence="1">
    <location>
        <begin position="131"/>
        <end position="151"/>
    </location>
</feature>
<evidence type="ECO:0000313" key="4">
    <source>
        <dbReference type="Proteomes" id="UP000195570"/>
    </source>
</evidence>
<dbReference type="GeneID" id="92377961"/>
<feature type="region of interest" description="Disordered" evidence="1">
    <location>
        <begin position="1"/>
        <end position="20"/>
    </location>
</feature>
<dbReference type="VEuPathDB" id="TriTrypDB:TEOVI_000402100"/>
<comment type="caution">
    <text evidence="3">The sequence shown here is derived from an EMBL/GenBank/DDBJ whole genome shotgun (WGS) entry which is preliminary data.</text>
</comment>
<dbReference type="PANTHER" id="PTHR15565:SF0">
    <property type="entry name" value="PROTEIN AATF"/>
    <property type="match status" value="1"/>
</dbReference>
<accession>A0A1G4IJE3</accession>
<dbReference type="AlphaFoldDB" id="A0A1G4IJE3"/>
<name>A0A1G4IJE3_TRYEQ</name>
<evidence type="ECO:0000259" key="2">
    <source>
        <dbReference type="Pfam" id="PF13339"/>
    </source>
</evidence>
<dbReference type="RefSeq" id="XP_067082939.1">
    <property type="nucleotide sequence ID" value="XM_067226838.1"/>
</dbReference>
<dbReference type="PANTHER" id="PTHR15565">
    <property type="entry name" value="AATF PROTEIN APOPTOSIS ANTAGONIZING TRANSCRIPTION FACTOR"/>
    <property type="match status" value="1"/>
</dbReference>
<dbReference type="EMBL" id="CZPT02001867">
    <property type="protein sequence ID" value="SCU72444.1"/>
    <property type="molecule type" value="Genomic_DNA"/>
</dbReference>
<dbReference type="Proteomes" id="UP000195570">
    <property type="component" value="Unassembled WGS sequence"/>
</dbReference>
<organism evidence="3 4">
    <name type="scientific">Trypanosoma equiperdum</name>
    <dbReference type="NCBI Taxonomy" id="5694"/>
    <lineage>
        <taxon>Eukaryota</taxon>
        <taxon>Discoba</taxon>
        <taxon>Euglenozoa</taxon>
        <taxon>Kinetoplastea</taxon>
        <taxon>Metakinetoplastina</taxon>
        <taxon>Trypanosomatida</taxon>
        <taxon>Trypanosomatidae</taxon>
        <taxon>Trypanosoma</taxon>
    </lineage>
</organism>
<dbReference type="InterPro" id="IPR039223">
    <property type="entry name" value="AATF/Bfr2"/>
</dbReference>
<feature type="domain" description="AATF leucine zipper-containing" evidence="2">
    <location>
        <begin position="223"/>
        <end position="336"/>
    </location>
</feature>
<evidence type="ECO:0000313" key="3">
    <source>
        <dbReference type="EMBL" id="SCU72444.1"/>
    </source>
</evidence>
<sequence length="493" mass="55295">MSTRSGKQASMCGKKRLKSVSDIINEQFSGNGAERNDMDAWDELGGDKPQIDDYYEGNDSGNEGADDFDGMPPLSTTKRRRTEHKLPQRKEEKRLRRRGPLDPSLSAGDYAATPVDVEAAMDGIFGALEMGEDDEEDISGEGDAKGSKRWGGRKYETEEQYVKWLEAQQAKKLSKRPDSGLTEEDDILQQLESLRSAQVELLHKQESGDTSNPQAREREQVQKAIHHYVMVYSQLLRMRIKLQPVVARAVTFPQYYALKDFLQNGDETIKKETKVVTGSLKELLGTFLSLAAEGKKGEDNGKPTTRGTVPSFKEVNVIHKRFIAGADACIEHWGAKFVQSNSAKLHTVSQPLIQQIRTILSSRAPLRARVQKNRAHVTILGHPEHYRATQSGEHKAARALHIADGDIDGEIYDDGEFLREVVRRGGAVKLQQQLQEIQRELQSSEEPAKRGFHRLTKGKAVNYEPRPKLVGFLLPVPFAVNGQHEVLFKSLFQ</sequence>
<reference evidence="3" key="1">
    <citation type="submission" date="2016-09" db="EMBL/GenBank/DDBJ databases">
        <authorList>
            <person name="Hebert L."/>
            <person name="Moumen B."/>
        </authorList>
    </citation>
    <scope>NUCLEOTIDE SEQUENCE [LARGE SCALE GENOMIC DNA]</scope>
    <source>
        <strain evidence="3">OVI</strain>
    </source>
</reference>
<gene>
    <name evidence="3" type="ORF">TEOVI_000402100</name>
</gene>
<feature type="region of interest" description="Disordered" evidence="1">
    <location>
        <begin position="28"/>
        <end position="110"/>
    </location>
</feature>
<protein>
    <submittedName>
        <fullName evidence="3">AATF protein, putative</fullName>
    </submittedName>
</protein>
<dbReference type="Pfam" id="PF13339">
    <property type="entry name" value="AATF-Che1"/>
    <property type="match status" value="1"/>
</dbReference>
<dbReference type="GO" id="GO:0005730">
    <property type="term" value="C:nucleolus"/>
    <property type="evidence" value="ECO:0007669"/>
    <property type="project" value="TreeGrafter"/>
</dbReference>
<proteinExistence type="predicted"/>